<reference evidence="1" key="1">
    <citation type="journal article" date="2016" name="Insect Biochem. Mol. Biol.">
        <title>Multifaceted biological insights from a draft genome sequence of the tobacco hornworm moth, Manduca sexta.</title>
        <authorList>
            <person name="Kanost M.R."/>
            <person name="Arrese E.L."/>
            <person name="Cao X."/>
            <person name="Chen Y.R."/>
            <person name="Chellapilla S."/>
            <person name="Goldsmith M.R."/>
            <person name="Grosse-Wilde E."/>
            <person name="Heckel D.G."/>
            <person name="Herndon N."/>
            <person name="Jiang H."/>
            <person name="Papanicolaou A."/>
            <person name="Qu J."/>
            <person name="Soulages J.L."/>
            <person name="Vogel H."/>
            <person name="Walters J."/>
            <person name="Waterhouse R.M."/>
            <person name="Ahn S.J."/>
            <person name="Almeida F.C."/>
            <person name="An C."/>
            <person name="Aqrawi P."/>
            <person name="Bretschneider A."/>
            <person name="Bryant W.B."/>
            <person name="Bucks S."/>
            <person name="Chao H."/>
            <person name="Chevignon G."/>
            <person name="Christen J.M."/>
            <person name="Clarke D.F."/>
            <person name="Dittmer N.T."/>
            <person name="Ferguson L.C.F."/>
            <person name="Garavelou S."/>
            <person name="Gordon K.H.J."/>
            <person name="Gunaratna R.T."/>
            <person name="Han Y."/>
            <person name="Hauser F."/>
            <person name="He Y."/>
            <person name="Heidel-Fischer H."/>
            <person name="Hirsh A."/>
            <person name="Hu Y."/>
            <person name="Jiang H."/>
            <person name="Kalra D."/>
            <person name="Klinner C."/>
            <person name="Konig C."/>
            <person name="Kovar C."/>
            <person name="Kroll A.R."/>
            <person name="Kuwar S.S."/>
            <person name="Lee S.L."/>
            <person name="Lehman R."/>
            <person name="Li K."/>
            <person name="Li Z."/>
            <person name="Liang H."/>
            <person name="Lovelace S."/>
            <person name="Lu Z."/>
            <person name="Mansfield J.H."/>
            <person name="McCulloch K.J."/>
            <person name="Mathew T."/>
            <person name="Morton B."/>
            <person name="Muzny D.M."/>
            <person name="Neunemann D."/>
            <person name="Ongeri F."/>
            <person name="Pauchet Y."/>
            <person name="Pu L.L."/>
            <person name="Pyrousis I."/>
            <person name="Rao X.J."/>
            <person name="Redding A."/>
            <person name="Roesel C."/>
            <person name="Sanchez-Gracia A."/>
            <person name="Schaack S."/>
            <person name="Shukla A."/>
            <person name="Tetreau G."/>
            <person name="Wang Y."/>
            <person name="Xiong G.H."/>
            <person name="Traut W."/>
            <person name="Walsh T.K."/>
            <person name="Worley K.C."/>
            <person name="Wu D."/>
            <person name="Wu W."/>
            <person name="Wu Y.Q."/>
            <person name="Zhang X."/>
            <person name="Zou Z."/>
            <person name="Zucker H."/>
            <person name="Briscoe A.D."/>
            <person name="Burmester T."/>
            <person name="Clem R.J."/>
            <person name="Feyereisen R."/>
            <person name="Grimmelikhuijzen C.J.P."/>
            <person name="Hamodrakas S.J."/>
            <person name="Hansson B.S."/>
            <person name="Huguet E."/>
            <person name="Jermiin L.S."/>
            <person name="Lan Q."/>
            <person name="Lehman H.K."/>
            <person name="Lorenzen M."/>
            <person name="Merzendorfer H."/>
            <person name="Michalopoulos I."/>
            <person name="Morton D.B."/>
            <person name="Muthukrishnan S."/>
            <person name="Oakeshott J.G."/>
            <person name="Palmer W."/>
            <person name="Park Y."/>
            <person name="Passarelli A.L."/>
            <person name="Rozas J."/>
            <person name="Schwartz L.M."/>
            <person name="Smith W."/>
            <person name="Southgate A."/>
            <person name="Vilcinskas A."/>
            <person name="Vogt R."/>
            <person name="Wang P."/>
            <person name="Werren J."/>
            <person name="Yu X.Q."/>
            <person name="Zhou J.J."/>
            <person name="Brown S.J."/>
            <person name="Scherer S.E."/>
            <person name="Richards S."/>
            <person name="Blissard G.W."/>
        </authorList>
    </citation>
    <scope>NUCLEOTIDE SEQUENCE</scope>
</reference>
<gene>
    <name evidence="1" type="ORF">O3G_MSEX012325</name>
</gene>
<dbReference type="Pfam" id="PF13561">
    <property type="entry name" value="adh_short_C2"/>
    <property type="match status" value="1"/>
</dbReference>
<reference evidence="1" key="2">
    <citation type="submission" date="2020-12" db="EMBL/GenBank/DDBJ databases">
        <authorList>
            <person name="Kanost M."/>
        </authorList>
    </citation>
    <scope>NUCLEOTIDE SEQUENCE</scope>
</reference>
<dbReference type="PANTHER" id="PTHR43975:SF2">
    <property type="entry name" value="EG:BACR7A4.14 PROTEIN-RELATED"/>
    <property type="match status" value="1"/>
</dbReference>
<sequence length="268" mass="28987">MRFEGKVVIITGGSSGIGAATAELFSKERAKVAIVGRNDLKLKAVEEQCTIGNNKPLVIKADITNYSGIENIIQQTIHEYGKLDILINCAGQIKYASILSGNLLQVYDDMISSNLRPVVSLTVAAAPYLIKTKGCIVNISSLAGTNPIGVPEYTPYGLSKAGVRHFSRGVALALANYGVRVNTITPGAVKTQLLEDAQCITKWNDFERVSALKRLSEPEEIADMILYLASDKAKGITGANFVVDNEKNKGYVVFPTAHIKYPDAYFKS</sequence>
<evidence type="ECO:0000313" key="2">
    <source>
        <dbReference type="Proteomes" id="UP000791440"/>
    </source>
</evidence>
<dbReference type="PANTHER" id="PTHR43975">
    <property type="entry name" value="ZGC:101858"/>
    <property type="match status" value="1"/>
</dbReference>
<dbReference type="EMBL" id="JH668709">
    <property type="protein sequence ID" value="KAG6460953.1"/>
    <property type="molecule type" value="Genomic_DNA"/>
</dbReference>
<dbReference type="Proteomes" id="UP000791440">
    <property type="component" value="Unassembled WGS sequence"/>
</dbReference>
<keyword evidence="2" id="KW-1185">Reference proteome</keyword>
<evidence type="ECO:0000313" key="1">
    <source>
        <dbReference type="EMBL" id="KAG6460953.1"/>
    </source>
</evidence>
<name>A0A922CWT3_MANSE</name>
<proteinExistence type="predicted"/>
<comment type="caution">
    <text evidence="1">The sequence shown here is derived from an EMBL/GenBank/DDBJ whole genome shotgun (WGS) entry which is preliminary data.</text>
</comment>
<accession>A0A922CWT3</accession>
<dbReference type="InterPro" id="IPR002347">
    <property type="entry name" value="SDR_fam"/>
</dbReference>
<protein>
    <submittedName>
        <fullName evidence="1">Uncharacterized protein</fullName>
    </submittedName>
</protein>
<dbReference type="FunFam" id="3.40.50.720:FF:000084">
    <property type="entry name" value="Short-chain dehydrogenase reductase"/>
    <property type="match status" value="1"/>
</dbReference>
<organism evidence="1 2">
    <name type="scientific">Manduca sexta</name>
    <name type="common">Tobacco hawkmoth</name>
    <name type="synonym">Tobacco hornworm</name>
    <dbReference type="NCBI Taxonomy" id="7130"/>
    <lineage>
        <taxon>Eukaryota</taxon>
        <taxon>Metazoa</taxon>
        <taxon>Ecdysozoa</taxon>
        <taxon>Arthropoda</taxon>
        <taxon>Hexapoda</taxon>
        <taxon>Insecta</taxon>
        <taxon>Pterygota</taxon>
        <taxon>Neoptera</taxon>
        <taxon>Endopterygota</taxon>
        <taxon>Lepidoptera</taxon>
        <taxon>Glossata</taxon>
        <taxon>Ditrysia</taxon>
        <taxon>Bombycoidea</taxon>
        <taxon>Sphingidae</taxon>
        <taxon>Sphinginae</taxon>
        <taxon>Sphingini</taxon>
        <taxon>Manduca</taxon>
    </lineage>
</organism>
<dbReference type="AlphaFoldDB" id="A0A922CWT3"/>